<dbReference type="PANTHER" id="PTHR43123:SF4">
    <property type="entry name" value="POLYSACCHARIDE DEACETYLASE"/>
    <property type="match status" value="1"/>
</dbReference>
<dbReference type="Gene3D" id="3.20.20.370">
    <property type="entry name" value="Glycoside hydrolase/deacetylase"/>
    <property type="match status" value="1"/>
</dbReference>
<name>A0A381U8I8_9ZZZZ</name>
<organism evidence="2">
    <name type="scientific">marine metagenome</name>
    <dbReference type="NCBI Taxonomy" id="408172"/>
    <lineage>
        <taxon>unclassified sequences</taxon>
        <taxon>metagenomes</taxon>
        <taxon>ecological metagenomes</taxon>
    </lineage>
</organism>
<dbReference type="PANTHER" id="PTHR43123">
    <property type="entry name" value="POLYSACCHARIDE DEACETYLASE-RELATED"/>
    <property type="match status" value="1"/>
</dbReference>
<evidence type="ECO:0000259" key="1">
    <source>
        <dbReference type="Pfam" id="PF01522"/>
    </source>
</evidence>
<dbReference type="SUPFAM" id="SSF88713">
    <property type="entry name" value="Glycoside hydrolase/deacetylase"/>
    <property type="match status" value="1"/>
</dbReference>
<protein>
    <recommendedName>
        <fullName evidence="1">NodB homology domain-containing protein</fullName>
    </recommendedName>
</protein>
<reference evidence="2" key="1">
    <citation type="submission" date="2018-05" db="EMBL/GenBank/DDBJ databases">
        <authorList>
            <person name="Lanie J.A."/>
            <person name="Ng W.-L."/>
            <person name="Kazmierczak K.M."/>
            <person name="Andrzejewski T.M."/>
            <person name="Davidsen T.M."/>
            <person name="Wayne K.J."/>
            <person name="Tettelin H."/>
            <person name="Glass J.I."/>
            <person name="Rusch D."/>
            <person name="Podicherti R."/>
            <person name="Tsui H.-C.T."/>
            <person name="Winkler M.E."/>
        </authorList>
    </citation>
    <scope>NUCLEOTIDE SEQUENCE</scope>
</reference>
<dbReference type="InterPro" id="IPR011330">
    <property type="entry name" value="Glyco_hydro/deAcase_b/a-brl"/>
</dbReference>
<gene>
    <name evidence="2" type="ORF">METZ01_LOCUS76895</name>
</gene>
<dbReference type="EMBL" id="UINC01005865">
    <property type="protein sequence ID" value="SVA24041.1"/>
    <property type="molecule type" value="Genomic_DNA"/>
</dbReference>
<sequence length="294" mass="33931">MDHPYYSWSSLPSRSRLCWPNGANIAICVIINLEHEQWEIPQKSYVDPHLAGGLSPRPWPDYMRITHREYGHRVGIFRVLAALEKANIPPTIAIDSATARIYPYLVKYCRDKGSEFIAHGMSVNSMVTSRMSYSAERKYIRETMGTLTEFTGESPRGWFGPEFGESQHTPQILGELGFRYVCDWPNDEQPYIMNVPTGELSSLPIMWELDDVNALWNRKIPVKNYAKMLTDAFDKMYMDGLDNGRLLVLNLHPWLIGQPFRIGYLEKALAHVRSRKRVWAATGSEIIEWFRDQS</sequence>
<dbReference type="GO" id="GO:0005975">
    <property type="term" value="P:carbohydrate metabolic process"/>
    <property type="evidence" value="ECO:0007669"/>
    <property type="project" value="InterPro"/>
</dbReference>
<evidence type="ECO:0000313" key="2">
    <source>
        <dbReference type="EMBL" id="SVA24041.1"/>
    </source>
</evidence>
<dbReference type="Pfam" id="PF01522">
    <property type="entry name" value="Polysacc_deac_1"/>
    <property type="match status" value="1"/>
</dbReference>
<accession>A0A381U8I8</accession>
<proteinExistence type="predicted"/>
<dbReference type="InterPro" id="IPR002509">
    <property type="entry name" value="NODB_dom"/>
</dbReference>
<dbReference type="AlphaFoldDB" id="A0A381U8I8"/>
<feature type="domain" description="NodB homology" evidence="1">
    <location>
        <begin position="78"/>
        <end position="181"/>
    </location>
</feature>
<dbReference type="GO" id="GO:0016810">
    <property type="term" value="F:hydrolase activity, acting on carbon-nitrogen (but not peptide) bonds"/>
    <property type="evidence" value="ECO:0007669"/>
    <property type="project" value="InterPro"/>
</dbReference>